<reference evidence="11" key="1">
    <citation type="submission" date="2015-01" db="EMBL/GenBank/DDBJ databases">
        <authorList>
            <person name="Manzoor Shahid"/>
            <person name="Zubair Saima"/>
        </authorList>
    </citation>
    <scope>NUCLEOTIDE SEQUENCE [LARGE SCALE GENOMIC DNA]</scope>
    <source>
        <strain evidence="11">Sp3</strain>
    </source>
</reference>
<dbReference type="GO" id="GO:0009847">
    <property type="term" value="P:spore germination"/>
    <property type="evidence" value="ECO:0007669"/>
    <property type="project" value="InterPro"/>
</dbReference>
<comment type="similarity">
    <text evidence="2">Belongs to the GerABKC lipoprotein family.</text>
</comment>
<dbReference type="InterPro" id="IPR008844">
    <property type="entry name" value="Spore_GerAC-like"/>
</dbReference>
<proteinExistence type="inferred from homology"/>
<dbReference type="Pfam" id="PF25198">
    <property type="entry name" value="Spore_GerAC_N"/>
    <property type="match status" value="1"/>
</dbReference>
<keyword evidence="5" id="KW-0472">Membrane</keyword>
<accession>A0A0B7MFR1</accession>
<evidence type="ECO:0000256" key="4">
    <source>
        <dbReference type="ARBA" id="ARBA00022729"/>
    </source>
</evidence>
<evidence type="ECO:0000256" key="2">
    <source>
        <dbReference type="ARBA" id="ARBA00007886"/>
    </source>
</evidence>
<evidence type="ECO:0000256" key="7">
    <source>
        <dbReference type="ARBA" id="ARBA00023288"/>
    </source>
</evidence>
<dbReference type="Proteomes" id="UP000046155">
    <property type="component" value="Unassembled WGS sequence"/>
</dbReference>
<feature type="domain" description="Spore germination protein N-terminal" evidence="9">
    <location>
        <begin position="32"/>
        <end position="208"/>
    </location>
</feature>
<dbReference type="InterPro" id="IPR057336">
    <property type="entry name" value="GerAC_N"/>
</dbReference>
<evidence type="ECO:0000259" key="9">
    <source>
        <dbReference type="Pfam" id="PF25198"/>
    </source>
</evidence>
<dbReference type="NCBIfam" id="TIGR02887">
    <property type="entry name" value="spore_ger_x_C"/>
    <property type="match status" value="1"/>
</dbReference>
<protein>
    <submittedName>
        <fullName evidence="10">Putative Germination protein, Ger(X)C family</fullName>
    </submittedName>
</protein>
<keyword evidence="4" id="KW-0732">Signal</keyword>
<keyword evidence="3" id="KW-0309">Germination</keyword>
<dbReference type="PANTHER" id="PTHR35789:SF1">
    <property type="entry name" value="SPORE GERMINATION PROTEIN B3"/>
    <property type="match status" value="1"/>
</dbReference>
<dbReference type="GO" id="GO:0016020">
    <property type="term" value="C:membrane"/>
    <property type="evidence" value="ECO:0007669"/>
    <property type="project" value="UniProtKB-SubCell"/>
</dbReference>
<dbReference type="InterPro" id="IPR046953">
    <property type="entry name" value="Spore_GerAC-like_C"/>
</dbReference>
<organism evidence="10 11">
    <name type="scientific">Syntrophaceticus schinkii</name>
    <dbReference type="NCBI Taxonomy" id="499207"/>
    <lineage>
        <taxon>Bacteria</taxon>
        <taxon>Bacillati</taxon>
        <taxon>Bacillota</taxon>
        <taxon>Clostridia</taxon>
        <taxon>Thermoanaerobacterales</taxon>
        <taxon>Thermoanaerobacterales Family III. Incertae Sedis</taxon>
        <taxon>Syntrophaceticus</taxon>
    </lineage>
</organism>
<sequence>MKTKLTRIRMRVISLLLVISMMVVSYSGCWSRVEIEKMSFISVVGVDRAGSDLLVSFQIVNPSALAKNGGTGGGGGEPPVFVLSVKGRTLPDALAKISQESPRAVRFKQLDAVVLGESLGKEGVSHIMDFFARHWEMRRSIWIIVAKGSAQEILLKGAPVQEKVPGMAIKMLMDRRDRLAPTHYPIKLGDFLNGMSMEGTDAIASAVSVEPMQEKIAGESVEDKDEDGNKAAAEKKEIVFEGAGVFRGAKLVGYLGPHEARGVLWVSGKIQGGIYTVPPPSQGTLGSLVTEKSSVRVKPVISKDNIRFQINIYDEGYV</sequence>
<gene>
    <name evidence="10" type="ORF">SSCH_490019</name>
</gene>
<keyword evidence="6" id="KW-0564">Palmitate</keyword>
<dbReference type="Pfam" id="PF05504">
    <property type="entry name" value="Spore_GerAC"/>
    <property type="match status" value="1"/>
</dbReference>
<evidence type="ECO:0000313" key="10">
    <source>
        <dbReference type="EMBL" id="CEO89454.1"/>
    </source>
</evidence>
<evidence type="ECO:0000259" key="8">
    <source>
        <dbReference type="Pfam" id="PF05504"/>
    </source>
</evidence>
<evidence type="ECO:0000313" key="11">
    <source>
        <dbReference type="Proteomes" id="UP000046155"/>
    </source>
</evidence>
<dbReference type="AlphaFoldDB" id="A0A0B7MFR1"/>
<dbReference type="EMBL" id="CDRZ01000246">
    <property type="protein sequence ID" value="CEO89454.1"/>
    <property type="molecule type" value="Genomic_DNA"/>
</dbReference>
<evidence type="ECO:0000256" key="5">
    <source>
        <dbReference type="ARBA" id="ARBA00023136"/>
    </source>
</evidence>
<evidence type="ECO:0000256" key="3">
    <source>
        <dbReference type="ARBA" id="ARBA00022544"/>
    </source>
</evidence>
<dbReference type="OrthoDB" id="9816067at2"/>
<feature type="domain" description="Spore germination GerAC-like C-terminal" evidence="8">
    <location>
        <begin position="241"/>
        <end position="317"/>
    </location>
</feature>
<dbReference type="PANTHER" id="PTHR35789">
    <property type="entry name" value="SPORE GERMINATION PROTEIN B3"/>
    <property type="match status" value="1"/>
</dbReference>
<name>A0A0B7MFR1_9FIRM</name>
<evidence type="ECO:0000256" key="1">
    <source>
        <dbReference type="ARBA" id="ARBA00004635"/>
    </source>
</evidence>
<dbReference type="Gene3D" id="3.30.300.210">
    <property type="entry name" value="Nutrient germinant receptor protein C, domain 3"/>
    <property type="match status" value="1"/>
</dbReference>
<keyword evidence="11" id="KW-1185">Reference proteome</keyword>
<keyword evidence="7" id="KW-0449">Lipoprotein</keyword>
<comment type="subcellular location">
    <subcellularLocation>
        <location evidence="1">Membrane</location>
        <topology evidence="1">Lipid-anchor</topology>
    </subcellularLocation>
</comment>
<dbReference type="InterPro" id="IPR038501">
    <property type="entry name" value="Spore_GerAC_C_sf"/>
</dbReference>
<evidence type="ECO:0000256" key="6">
    <source>
        <dbReference type="ARBA" id="ARBA00023139"/>
    </source>
</evidence>